<name>A0A3N6R4H7_BRACR</name>
<evidence type="ECO:0000313" key="1">
    <source>
        <dbReference type="EMBL" id="KAF2534545.1"/>
    </source>
</evidence>
<reference evidence="2" key="2">
    <citation type="submission" date="2019-12" db="EMBL/GenBank/DDBJ databases">
        <authorList>
            <person name="Studholme D.J."/>
            <person name="Sarris P."/>
        </authorList>
    </citation>
    <scope>NUCLEOTIDE SEQUENCE</scope>
    <source>
        <strain evidence="2">PFS-1207/04</strain>
        <tissue evidence="2">Leaf</tissue>
    </source>
</reference>
<proteinExistence type="predicted"/>
<dbReference type="EMBL" id="QGKV02000299">
    <property type="protein sequence ID" value="KAF3591117.1"/>
    <property type="molecule type" value="Genomic_DNA"/>
</dbReference>
<keyword evidence="3" id="KW-1185">Reference proteome</keyword>
<dbReference type="Proteomes" id="UP000266723">
    <property type="component" value="Unassembled WGS sequence"/>
</dbReference>
<evidence type="ECO:0000313" key="2">
    <source>
        <dbReference type="EMBL" id="KAF3591117.1"/>
    </source>
</evidence>
<dbReference type="EMBL" id="QGKY02002305">
    <property type="protein sequence ID" value="KAF2534545.1"/>
    <property type="molecule type" value="Genomic_DNA"/>
</dbReference>
<reference evidence="2 3" key="3">
    <citation type="journal article" date="2020" name="BMC Genomics">
        <title>Intraspecific diversification of the crop wild relative Brassica cretica Lam. using demographic model selection.</title>
        <authorList>
            <person name="Kioukis A."/>
            <person name="Michalopoulou V.A."/>
            <person name="Briers L."/>
            <person name="Pirintsos S."/>
            <person name="Studholme D.J."/>
            <person name="Pavlidis P."/>
            <person name="Sarris P.F."/>
        </authorList>
    </citation>
    <scope>NUCLEOTIDE SEQUENCE [LARGE SCALE GENOMIC DNA]</scope>
    <source>
        <strain evidence="3">cv. PFS-1207/04</strain>
        <strain evidence="2">PFS-1207/04</strain>
    </source>
</reference>
<dbReference type="AlphaFoldDB" id="A0A3N6R4H7"/>
<comment type="caution">
    <text evidence="1">The sequence shown here is derived from an EMBL/GenBank/DDBJ whole genome shotgun (WGS) entry which is preliminary data.</text>
</comment>
<protein>
    <submittedName>
        <fullName evidence="1">Uncharacterized protein</fullName>
    </submittedName>
</protein>
<sequence length="73" mass="8061">MYLSIAKDPENQYVMSNLPLKLSPLKVWGVSDPSPLPAWNLLLVECPSLLVLFCVVKGPPKQTSAWKFPPPAV</sequence>
<organism evidence="1">
    <name type="scientific">Brassica cretica</name>
    <name type="common">Mustard</name>
    <dbReference type="NCBI Taxonomy" id="69181"/>
    <lineage>
        <taxon>Eukaryota</taxon>
        <taxon>Viridiplantae</taxon>
        <taxon>Streptophyta</taxon>
        <taxon>Embryophyta</taxon>
        <taxon>Tracheophyta</taxon>
        <taxon>Spermatophyta</taxon>
        <taxon>Magnoliopsida</taxon>
        <taxon>eudicotyledons</taxon>
        <taxon>Gunneridae</taxon>
        <taxon>Pentapetalae</taxon>
        <taxon>rosids</taxon>
        <taxon>malvids</taxon>
        <taxon>Brassicales</taxon>
        <taxon>Brassicaceae</taxon>
        <taxon>Brassiceae</taxon>
        <taxon>Brassica</taxon>
    </lineage>
</organism>
<accession>A0A3N6R4H7</accession>
<reference evidence="1" key="1">
    <citation type="submission" date="2019-12" db="EMBL/GenBank/DDBJ databases">
        <title>Genome sequencing and annotation of Brassica cretica.</title>
        <authorList>
            <person name="Studholme D.J."/>
            <person name="Sarris P.F."/>
        </authorList>
    </citation>
    <scope>NUCLEOTIDE SEQUENCE</scope>
    <source>
        <strain evidence="1">PFS-102/07</strain>
        <tissue evidence="1">Leaf</tissue>
    </source>
</reference>
<gene>
    <name evidence="2" type="ORF">DY000_02020312</name>
    <name evidence="1" type="ORF">F2Q70_00029132</name>
</gene>
<evidence type="ECO:0000313" key="3">
    <source>
        <dbReference type="Proteomes" id="UP000266723"/>
    </source>
</evidence>